<evidence type="ECO:0000313" key="1">
    <source>
        <dbReference type="EMBL" id="KKM08262.1"/>
    </source>
</evidence>
<sequence length="59" mass="6653">MDVTELKVFLQKTADRTAWQDDKEFMPDDYAGGNIDDAYNGGVSDGEILVCREILELLK</sequence>
<protein>
    <submittedName>
        <fullName evidence="1">Uncharacterized protein</fullName>
    </submittedName>
</protein>
<gene>
    <name evidence="1" type="ORF">LCGC14_1725630</name>
</gene>
<reference evidence="1" key="1">
    <citation type="journal article" date="2015" name="Nature">
        <title>Complex archaea that bridge the gap between prokaryotes and eukaryotes.</title>
        <authorList>
            <person name="Spang A."/>
            <person name="Saw J.H."/>
            <person name="Jorgensen S.L."/>
            <person name="Zaremba-Niedzwiedzka K."/>
            <person name="Martijn J."/>
            <person name="Lind A.E."/>
            <person name="van Eijk R."/>
            <person name="Schleper C."/>
            <person name="Guy L."/>
            <person name="Ettema T.J."/>
        </authorList>
    </citation>
    <scope>NUCLEOTIDE SEQUENCE</scope>
</reference>
<dbReference type="EMBL" id="LAZR01015590">
    <property type="protein sequence ID" value="KKM08262.1"/>
    <property type="molecule type" value="Genomic_DNA"/>
</dbReference>
<organism evidence="1">
    <name type="scientific">marine sediment metagenome</name>
    <dbReference type="NCBI Taxonomy" id="412755"/>
    <lineage>
        <taxon>unclassified sequences</taxon>
        <taxon>metagenomes</taxon>
        <taxon>ecological metagenomes</taxon>
    </lineage>
</organism>
<dbReference type="AlphaFoldDB" id="A0A0F9HYY8"/>
<name>A0A0F9HYY8_9ZZZZ</name>
<proteinExistence type="predicted"/>
<accession>A0A0F9HYY8</accession>
<comment type="caution">
    <text evidence="1">The sequence shown here is derived from an EMBL/GenBank/DDBJ whole genome shotgun (WGS) entry which is preliminary data.</text>
</comment>